<feature type="transmembrane region" description="Helical" evidence="4">
    <location>
        <begin position="356"/>
        <end position="375"/>
    </location>
</feature>
<sequence length="394" mass="43982">MMEYLILAKDIAGWFFLVLALLPSIYLGFLAVGALIPYRQGKKDDRPRRIAVVIPAHNETLLISETVTKALTQQEYPAEHYCVFVIADNCSDDTAEKAAKAGARVLERHENPGKGQGLHQAFTQLLEEDWDAFLVIDADTQMHPRALQTISEALADGAKATQLFYGVLNPKDSMRTVAMEFALASFNGLRPRGKAPFKASSGIFGNGFCLSREVLSKVPYLAHSIVEDLEYHLRLLEAGYKVRFLDLAWVKAQMPITSQQAQSQRVRWERGRMQMIRQHAWPQLRKALTGSLTAFEAFIDVVMPPVSAIAVTIILALALGPNLVRIGALAAFAMLVFHYGVASLKYGSVSGLIRIGFYLPWYIVWKTYIVVASLIKQRSLGWVRTKRHKNKPAP</sequence>
<comment type="similarity">
    <text evidence="1">Belongs to the glycosyltransferase 2 family.</text>
</comment>
<dbReference type="AlphaFoldDB" id="A0A8A4TPM5"/>
<dbReference type="PANTHER" id="PTHR43630">
    <property type="entry name" value="POLY-BETA-1,6-N-ACETYL-D-GLUCOSAMINE SYNTHASE"/>
    <property type="match status" value="1"/>
</dbReference>
<proteinExistence type="inferred from homology"/>
<dbReference type="CDD" id="cd06438">
    <property type="entry name" value="EpsO_like"/>
    <property type="match status" value="1"/>
</dbReference>
<dbReference type="KEGG" id="scor:J3U87_01065"/>
<name>A0A8A4TPM5_SULCO</name>
<dbReference type="GO" id="GO:0016757">
    <property type="term" value="F:glycosyltransferase activity"/>
    <property type="evidence" value="ECO:0007669"/>
    <property type="project" value="UniProtKB-KW"/>
</dbReference>
<protein>
    <submittedName>
        <fullName evidence="5">Glycosyltransferase family 2 protein</fullName>
    </submittedName>
</protein>
<keyword evidence="3" id="KW-0808">Transferase</keyword>
<gene>
    <name evidence="5" type="ORF">J3U87_01065</name>
</gene>
<evidence type="ECO:0000313" key="6">
    <source>
        <dbReference type="Proteomes" id="UP000663929"/>
    </source>
</evidence>
<dbReference type="SUPFAM" id="SSF53448">
    <property type="entry name" value="Nucleotide-diphospho-sugar transferases"/>
    <property type="match status" value="1"/>
</dbReference>
<feature type="transmembrane region" description="Helical" evidence="4">
    <location>
        <begin position="294"/>
        <end position="317"/>
    </location>
</feature>
<dbReference type="EMBL" id="CP071793">
    <property type="protein sequence ID" value="QTD51032.1"/>
    <property type="molecule type" value="Genomic_DNA"/>
</dbReference>
<dbReference type="InterPro" id="IPR029044">
    <property type="entry name" value="Nucleotide-diphossugar_trans"/>
</dbReference>
<keyword evidence="2" id="KW-0328">Glycosyltransferase</keyword>
<dbReference type="Proteomes" id="UP000663929">
    <property type="component" value="Chromosome"/>
</dbReference>
<keyword evidence="6" id="KW-1185">Reference proteome</keyword>
<evidence type="ECO:0000256" key="4">
    <source>
        <dbReference type="SAM" id="Phobius"/>
    </source>
</evidence>
<evidence type="ECO:0000256" key="3">
    <source>
        <dbReference type="ARBA" id="ARBA00022679"/>
    </source>
</evidence>
<dbReference type="Gene3D" id="3.90.550.10">
    <property type="entry name" value="Spore Coat Polysaccharide Biosynthesis Protein SpsA, Chain A"/>
    <property type="match status" value="1"/>
</dbReference>
<evidence type="ECO:0000313" key="5">
    <source>
        <dbReference type="EMBL" id="QTD51032.1"/>
    </source>
</evidence>
<dbReference type="Pfam" id="PF13641">
    <property type="entry name" value="Glyco_tranf_2_3"/>
    <property type="match status" value="1"/>
</dbReference>
<keyword evidence="4" id="KW-1133">Transmembrane helix</keyword>
<feature type="transmembrane region" description="Helical" evidence="4">
    <location>
        <begin position="12"/>
        <end position="38"/>
    </location>
</feature>
<evidence type="ECO:0000256" key="1">
    <source>
        <dbReference type="ARBA" id="ARBA00006739"/>
    </source>
</evidence>
<reference evidence="5" key="1">
    <citation type="submission" date="2021-03" db="EMBL/GenBank/DDBJ databases">
        <title>Acanthopleuribacteraceae sp. M133.</title>
        <authorList>
            <person name="Wang G."/>
        </authorList>
    </citation>
    <scope>NUCLEOTIDE SEQUENCE</scope>
    <source>
        <strain evidence="5">M133</strain>
    </source>
</reference>
<organism evidence="5 6">
    <name type="scientific">Sulfidibacter corallicola</name>
    <dbReference type="NCBI Taxonomy" id="2818388"/>
    <lineage>
        <taxon>Bacteria</taxon>
        <taxon>Pseudomonadati</taxon>
        <taxon>Acidobacteriota</taxon>
        <taxon>Holophagae</taxon>
        <taxon>Acanthopleuribacterales</taxon>
        <taxon>Acanthopleuribacteraceae</taxon>
        <taxon>Sulfidibacter</taxon>
    </lineage>
</organism>
<keyword evidence="4" id="KW-0812">Transmembrane</keyword>
<dbReference type="RefSeq" id="WP_237381168.1">
    <property type="nucleotide sequence ID" value="NZ_CP071793.1"/>
</dbReference>
<accession>A0A8A4TPM5</accession>
<evidence type="ECO:0000256" key="2">
    <source>
        <dbReference type="ARBA" id="ARBA00022676"/>
    </source>
</evidence>
<keyword evidence="4" id="KW-0472">Membrane</keyword>
<dbReference type="PANTHER" id="PTHR43630:SF1">
    <property type="entry name" value="POLY-BETA-1,6-N-ACETYL-D-GLUCOSAMINE SYNTHASE"/>
    <property type="match status" value="1"/>
</dbReference>
<feature type="transmembrane region" description="Helical" evidence="4">
    <location>
        <begin position="323"/>
        <end position="344"/>
    </location>
</feature>